<evidence type="ECO:0000256" key="3">
    <source>
        <dbReference type="ARBA" id="ARBA00022741"/>
    </source>
</evidence>
<keyword evidence="2" id="KW-0493">Microtubule</keyword>
<dbReference type="InterPro" id="IPR003008">
    <property type="entry name" value="Tubulin_FtsZ_GTPase"/>
</dbReference>
<evidence type="ECO:0000313" key="6">
    <source>
        <dbReference type="EMBL" id="CAE0695745.1"/>
    </source>
</evidence>
<evidence type="ECO:0000256" key="2">
    <source>
        <dbReference type="ARBA" id="ARBA00022701"/>
    </source>
</evidence>
<dbReference type="PANTHER" id="PTHR11588">
    <property type="entry name" value="TUBULIN"/>
    <property type="match status" value="1"/>
</dbReference>
<evidence type="ECO:0000256" key="4">
    <source>
        <dbReference type="ARBA" id="ARBA00023134"/>
    </source>
</evidence>
<dbReference type="Proteomes" id="UP000789595">
    <property type="component" value="Unassembled WGS sequence"/>
</dbReference>
<keyword evidence="3" id="KW-0547">Nucleotide-binding</keyword>
<keyword evidence="8" id="KW-1185">Reference proteome</keyword>
<dbReference type="PRINTS" id="PR01161">
    <property type="entry name" value="TUBULIN"/>
</dbReference>
<organism evidence="6">
    <name type="scientific">Pelagomonas calceolata</name>
    <dbReference type="NCBI Taxonomy" id="35677"/>
    <lineage>
        <taxon>Eukaryota</taxon>
        <taxon>Sar</taxon>
        <taxon>Stramenopiles</taxon>
        <taxon>Ochrophyta</taxon>
        <taxon>Pelagophyceae</taxon>
        <taxon>Pelagomonadales</taxon>
        <taxon>Pelagomonadaceae</taxon>
        <taxon>Pelagomonas</taxon>
    </lineage>
</organism>
<dbReference type="SUPFAM" id="SSF52490">
    <property type="entry name" value="Tubulin nucleotide-binding domain-like"/>
    <property type="match status" value="1"/>
</dbReference>
<proteinExistence type="inferred from homology"/>
<evidence type="ECO:0000313" key="7">
    <source>
        <dbReference type="EMBL" id="CAH0366082.1"/>
    </source>
</evidence>
<evidence type="ECO:0000259" key="5">
    <source>
        <dbReference type="Pfam" id="PF00091"/>
    </source>
</evidence>
<dbReference type="Gene3D" id="3.40.50.1440">
    <property type="entry name" value="Tubulin/FtsZ, GTPase domain"/>
    <property type="match status" value="1"/>
</dbReference>
<gene>
    <name evidence="6" type="ORF">PCAL00307_LOCUS11181</name>
    <name evidence="7" type="ORF">PECAL_1P25540</name>
</gene>
<reference evidence="7" key="2">
    <citation type="submission" date="2021-11" db="EMBL/GenBank/DDBJ databases">
        <authorList>
            <consortium name="Genoscope - CEA"/>
            <person name="William W."/>
        </authorList>
    </citation>
    <scope>NUCLEOTIDE SEQUENCE</scope>
</reference>
<evidence type="ECO:0000313" key="8">
    <source>
        <dbReference type="Proteomes" id="UP000789595"/>
    </source>
</evidence>
<dbReference type="GO" id="GO:0005525">
    <property type="term" value="F:GTP binding"/>
    <property type="evidence" value="ECO:0007669"/>
    <property type="project" value="UniProtKB-KW"/>
</dbReference>
<dbReference type="Pfam" id="PF00091">
    <property type="entry name" value="Tubulin"/>
    <property type="match status" value="1"/>
</dbReference>
<dbReference type="InterPro" id="IPR000217">
    <property type="entry name" value="Tubulin"/>
</dbReference>
<comment type="similarity">
    <text evidence="1">Belongs to the tubulin family.</text>
</comment>
<evidence type="ECO:0000256" key="1">
    <source>
        <dbReference type="ARBA" id="ARBA00009636"/>
    </source>
</evidence>
<sequence>MTSVHLALGQTGADVASHFWRIAAGEAADEDDKKRRKGALFDVRRQTARAIIIDGDDRALEGCQLLGGRRPVFDARDIVTKGNFGCGKCFGMGFSKREELREMAEERLRREAERCSRVGTLSFLFSIDGGTSGLASALLQGARDDYPTSTLLGVALSRRGFGTPMAAYNACLALHQLTEYADASIWRDYACDAPTEEPNAAFARDLAGLLLPRLQDNIERQFCGQRDVVLRCCTSLPFCDVRSTLSKPVKKSDDWPKLASRLAEAFPKADVLDRPLVACQATAVARGVGDASPLPLSMLRKRLAPDARRAPPGAVLFEPHALSRSSHKVDGQRSLTCVAQTNLAPALLVDYLDKLAKLRSMGAYQQHFAKYGLEDADFGVCSEALCGVVDAYDARFGFLPEPPPPPGP</sequence>
<feature type="domain" description="Tubulin/FtsZ GTPase" evidence="5">
    <location>
        <begin position="4"/>
        <end position="186"/>
    </location>
</feature>
<accession>A0A7S4E7W8</accession>
<dbReference type="EMBL" id="CAKKNE010000001">
    <property type="protein sequence ID" value="CAH0366082.1"/>
    <property type="molecule type" value="Genomic_DNA"/>
</dbReference>
<dbReference type="EMBL" id="HBIW01013024">
    <property type="protein sequence ID" value="CAE0695745.1"/>
    <property type="molecule type" value="Transcribed_RNA"/>
</dbReference>
<dbReference type="InterPro" id="IPR036525">
    <property type="entry name" value="Tubulin/FtsZ_GTPase_sf"/>
</dbReference>
<keyword evidence="4" id="KW-0342">GTP-binding</keyword>
<protein>
    <recommendedName>
        <fullName evidence="5">Tubulin/FtsZ GTPase domain-containing protein</fullName>
    </recommendedName>
</protein>
<reference evidence="6" key="1">
    <citation type="submission" date="2021-01" db="EMBL/GenBank/DDBJ databases">
        <authorList>
            <person name="Corre E."/>
            <person name="Pelletier E."/>
            <person name="Niang G."/>
            <person name="Scheremetjew M."/>
            <person name="Finn R."/>
            <person name="Kale V."/>
            <person name="Holt S."/>
            <person name="Cochrane G."/>
            <person name="Meng A."/>
            <person name="Brown T."/>
            <person name="Cohen L."/>
        </authorList>
    </citation>
    <scope>NUCLEOTIDE SEQUENCE</scope>
    <source>
        <strain evidence="6">CCMP1756</strain>
    </source>
</reference>
<dbReference type="GO" id="GO:0005874">
    <property type="term" value="C:microtubule"/>
    <property type="evidence" value="ECO:0007669"/>
    <property type="project" value="UniProtKB-KW"/>
</dbReference>
<dbReference type="GO" id="GO:0007017">
    <property type="term" value="P:microtubule-based process"/>
    <property type="evidence" value="ECO:0007669"/>
    <property type="project" value="InterPro"/>
</dbReference>
<name>A0A7S4E7W8_9STRA</name>
<dbReference type="AlphaFoldDB" id="A0A7S4E7W8"/>